<sequence>MALLAVGQGAALLSLLLISHRCSAEVFGQLTTGLAIQNYVVLAGTLGLRTLVVRDLARTPDAAGAVWGTLWSLTALPGALIACCGYLISGLLLERTPAEDQMSLYLSCGAWCSMMSVVPLLDSLNKQIHAMVVVALTEVVFLALLQTGRIPFRVDTLGLAFALKWAAASWLQAAVFYWLAKPIDWHFSPRLFRRWRVAAAPLLATSLLMNLPISGAVVLARFFQSAADTAAIGLAGQLAGAVILLGGVGVRFIQPVWRDRQSLKDPLTFRRVLAMGAVGGAGWFTLIIAITVFTWTALPIEYLRGIGSIYLCLLAAAFGVVARVLWIALVAAEREVRVLWAYGFGGIVFVAVSLLLAPWLGGVGCAMGAAAGTGCTAWMMWHAIRFVLPRLD</sequence>
<feature type="transmembrane region" description="Helical" evidence="6">
    <location>
        <begin position="229"/>
        <end position="253"/>
    </location>
</feature>
<dbReference type="GO" id="GO:0005886">
    <property type="term" value="C:plasma membrane"/>
    <property type="evidence" value="ECO:0007669"/>
    <property type="project" value="UniProtKB-SubCell"/>
</dbReference>
<feature type="transmembrane region" description="Helical" evidence="6">
    <location>
        <begin position="34"/>
        <end position="52"/>
    </location>
</feature>
<feature type="transmembrane region" description="Helical" evidence="6">
    <location>
        <begin position="273"/>
        <end position="296"/>
    </location>
</feature>
<dbReference type="PANTHER" id="PTHR30250:SF11">
    <property type="entry name" value="O-ANTIGEN TRANSPORTER-RELATED"/>
    <property type="match status" value="1"/>
</dbReference>
<accession>A0A5B9QPI3</accession>
<organism evidence="7 8">
    <name type="scientific">Roseimaritima ulvae</name>
    <dbReference type="NCBI Taxonomy" id="980254"/>
    <lineage>
        <taxon>Bacteria</taxon>
        <taxon>Pseudomonadati</taxon>
        <taxon>Planctomycetota</taxon>
        <taxon>Planctomycetia</taxon>
        <taxon>Pirellulales</taxon>
        <taxon>Pirellulaceae</taxon>
        <taxon>Roseimaritima</taxon>
    </lineage>
</organism>
<protein>
    <recommendedName>
        <fullName evidence="9">Polysaccharide biosynthesis protein</fullName>
    </recommendedName>
</protein>
<evidence type="ECO:0000256" key="3">
    <source>
        <dbReference type="ARBA" id="ARBA00022692"/>
    </source>
</evidence>
<feature type="transmembrane region" description="Helical" evidence="6">
    <location>
        <begin position="308"/>
        <end position="332"/>
    </location>
</feature>
<feature type="transmembrane region" description="Helical" evidence="6">
    <location>
        <begin position="104"/>
        <end position="121"/>
    </location>
</feature>
<evidence type="ECO:0000256" key="6">
    <source>
        <dbReference type="SAM" id="Phobius"/>
    </source>
</evidence>
<dbReference type="EMBL" id="CP042914">
    <property type="protein sequence ID" value="QEG40864.1"/>
    <property type="molecule type" value="Genomic_DNA"/>
</dbReference>
<feature type="transmembrane region" description="Helical" evidence="6">
    <location>
        <begin position="366"/>
        <end position="388"/>
    </location>
</feature>
<dbReference type="InterPro" id="IPR050833">
    <property type="entry name" value="Poly_Biosynth_Transport"/>
</dbReference>
<evidence type="ECO:0008006" key="9">
    <source>
        <dbReference type="Google" id="ProtNLM"/>
    </source>
</evidence>
<evidence type="ECO:0000313" key="8">
    <source>
        <dbReference type="Proteomes" id="UP000325286"/>
    </source>
</evidence>
<evidence type="ECO:0000256" key="5">
    <source>
        <dbReference type="ARBA" id="ARBA00023136"/>
    </source>
</evidence>
<evidence type="ECO:0000256" key="2">
    <source>
        <dbReference type="ARBA" id="ARBA00022475"/>
    </source>
</evidence>
<feature type="transmembrane region" description="Helical" evidence="6">
    <location>
        <begin position="157"/>
        <end position="179"/>
    </location>
</feature>
<reference evidence="7 8" key="1">
    <citation type="submission" date="2019-08" db="EMBL/GenBank/DDBJ databases">
        <title>Deep-cultivation of Planctomycetes and their phenomic and genomic characterization uncovers novel biology.</title>
        <authorList>
            <person name="Wiegand S."/>
            <person name="Jogler M."/>
            <person name="Boedeker C."/>
            <person name="Pinto D."/>
            <person name="Vollmers J."/>
            <person name="Rivas-Marin E."/>
            <person name="Kohn T."/>
            <person name="Peeters S.H."/>
            <person name="Heuer A."/>
            <person name="Rast P."/>
            <person name="Oberbeckmann S."/>
            <person name="Bunk B."/>
            <person name="Jeske O."/>
            <person name="Meyerdierks A."/>
            <person name="Storesund J.E."/>
            <person name="Kallscheuer N."/>
            <person name="Luecker S."/>
            <person name="Lage O.M."/>
            <person name="Pohl T."/>
            <person name="Merkel B.J."/>
            <person name="Hornburger P."/>
            <person name="Mueller R.-W."/>
            <person name="Bruemmer F."/>
            <person name="Labrenz M."/>
            <person name="Spormann A.M."/>
            <person name="Op den Camp H."/>
            <person name="Overmann J."/>
            <person name="Amann R."/>
            <person name="Jetten M.S.M."/>
            <person name="Mascher T."/>
            <person name="Medema M.H."/>
            <person name="Devos D.P."/>
            <person name="Kaster A.-K."/>
            <person name="Ovreas L."/>
            <person name="Rohde M."/>
            <person name="Galperin M.Y."/>
            <person name="Jogler C."/>
        </authorList>
    </citation>
    <scope>NUCLEOTIDE SEQUENCE [LARGE SCALE GENOMIC DNA]</scope>
    <source>
        <strain evidence="7 8">UC8</strain>
    </source>
</reference>
<feature type="transmembrane region" description="Helical" evidence="6">
    <location>
        <begin position="200"/>
        <end position="223"/>
    </location>
</feature>
<feature type="transmembrane region" description="Helical" evidence="6">
    <location>
        <begin position="339"/>
        <end position="360"/>
    </location>
</feature>
<name>A0A5B9QPI3_9BACT</name>
<keyword evidence="8" id="KW-1185">Reference proteome</keyword>
<evidence type="ECO:0000313" key="7">
    <source>
        <dbReference type="EMBL" id="QEG40864.1"/>
    </source>
</evidence>
<dbReference type="AlphaFoldDB" id="A0A5B9QPI3"/>
<comment type="subcellular location">
    <subcellularLocation>
        <location evidence="1">Cell membrane</location>
        <topology evidence="1">Multi-pass membrane protein</topology>
    </subcellularLocation>
</comment>
<dbReference type="KEGG" id="rul:UC8_28820"/>
<feature type="transmembrane region" description="Helical" evidence="6">
    <location>
        <begin position="64"/>
        <end position="92"/>
    </location>
</feature>
<evidence type="ECO:0000256" key="1">
    <source>
        <dbReference type="ARBA" id="ARBA00004651"/>
    </source>
</evidence>
<keyword evidence="2" id="KW-1003">Cell membrane</keyword>
<feature type="transmembrane region" description="Helical" evidence="6">
    <location>
        <begin position="128"/>
        <end position="145"/>
    </location>
</feature>
<keyword evidence="3 6" id="KW-0812">Transmembrane</keyword>
<keyword evidence="4 6" id="KW-1133">Transmembrane helix</keyword>
<evidence type="ECO:0000256" key="4">
    <source>
        <dbReference type="ARBA" id="ARBA00022989"/>
    </source>
</evidence>
<keyword evidence="5 6" id="KW-0472">Membrane</keyword>
<gene>
    <name evidence="7" type="ORF">UC8_28820</name>
</gene>
<dbReference type="Proteomes" id="UP000325286">
    <property type="component" value="Chromosome"/>
</dbReference>
<dbReference type="PANTHER" id="PTHR30250">
    <property type="entry name" value="PST FAMILY PREDICTED COLANIC ACID TRANSPORTER"/>
    <property type="match status" value="1"/>
</dbReference>
<proteinExistence type="predicted"/>